<reference evidence="2" key="2">
    <citation type="submission" date="2021-04" db="EMBL/GenBank/DDBJ databases">
        <authorList>
            <person name="Gilroy R."/>
        </authorList>
    </citation>
    <scope>NUCLEOTIDE SEQUENCE</scope>
    <source>
        <strain evidence="2">ChiGjej1B1-14440</strain>
    </source>
</reference>
<gene>
    <name evidence="2" type="ORF">H9980_05110</name>
</gene>
<feature type="transmembrane region" description="Helical" evidence="1">
    <location>
        <begin position="148"/>
        <end position="170"/>
    </location>
</feature>
<organism evidence="2 3">
    <name type="scientific">Candidatus Erysipelatoclostridium merdavium</name>
    <dbReference type="NCBI Taxonomy" id="2838566"/>
    <lineage>
        <taxon>Bacteria</taxon>
        <taxon>Bacillati</taxon>
        <taxon>Bacillota</taxon>
        <taxon>Erysipelotrichia</taxon>
        <taxon>Erysipelotrichales</taxon>
        <taxon>Erysipelotrichales incertae sedis</taxon>
    </lineage>
</organism>
<proteinExistence type="predicted"/>
<keyword evidence="1" id="KW-0812">Transmembrane</keyword>
<feature type="transmembrane region" description="Helical" evidence="1">
    <location>
        <begin position="39"/>
        <end position="57"/>
    </location>
</feature>
<accession>A0A9D1XKT2</accession>
<evidence type="ECO:0000313" key="3">
    <source>
        <dbReference type="Proteomes" id="UP000886724"/>
    </source>
</evidence>
<feature type="transmembrane region" description="Helical" evidence="1">
    <location>
        <begin position="123"/>
        <end position="142"/>
    </location>
</feature>
<sequence length="180" mass="20260">MKQIQIAKTGYYLISAIFYSLGIINLIHPFKASLSVCNLSSIILIFYGIVKTIGYYCDDLYSLAFQYDLASGLLLIIVGIIVLIWQSSIYNYLSKGMGLLILLDSLLKIQMAQVAKKFGLETWYVILLLAIAAGIIAVLLIIEPFKQQILQQLIISLALIFEGMMNHYVIKNTVKLKHSY</sequence>
<comment type="caution">
    <text evidence="2">The sequence shown here is derived from an EMBL/GenBank/DDBJ whole genome shotgun (WGS) entry which is preliminary data.</text>
</comment>
<evidence type="ECO:0000256" key="1">
    <source>
        <dbReference type="SAM" id="Phobius"/>
    </source>
</evidence>
<protein>
    <submittedName>
        <fullName evidence="2">DUF308 domain-containing protein</fullName>
    </submittedName>
</protein>
<keyword evidence="1" id="KW-1133">Transmembrane helix</keyword>
<evidence type="ECO:0000313" key="2">
    <source>
        <dbReference type="EMBL" id="HIX81338.1"/>
    </source>
</evidence>
<dbReference type="AlphaFoldDB" id="A0A9D1XKT2"/>
<dbReference type="InterPro" id="IPR005325">
    <property type="entry name" value="DUF308_memb"/>
</dbReference>
<reference evidence="2" key="1">
    <citation type="journal article" date="2021" name="PeerJ">
        <title>Extensive microbial diversity within the chicken gut microbiome revealed by metagenomics and culture.</title>
        <authorList>
            <person name="Gilroy R."/>
            <person name="Ravi A."/>
            <person name="Getino M."/>
            <person name="Pursley I."/>
            <person name="Horton D.L."/>
            <person name="Alikhan N.F."/>
            <person name="Baker D."/>
            <person name="Gharbi K."/>
            <person name="Hall N."/>
            <person name="Watson M."/>
            <person name="Adriaenssens E.M."/>
            <person name="Foster-Nyarko E."/>
            <person name="Jarju S."/>
            <person name="Secka A."/>
            <person name="Antonio M."/>
            <person name="Oren A."/>
            <person name="Chaudhuri R.R."/>
            <person name="La Ragione R."/>
            <person name="Hildebrand F."/>
            <person name="Pallen M.J."/>
        </authorList>
    </citation>
    <scope>NUCLEOTIDE SEQUENCE</scope>
    <source>
        <strain evidence="2">ChiGjej1B1-14440</strain>
    </source>
</reference>
<dbReference type="EMBL" id="DXET01000113">
    <property type="protein sequence ID" value="HIX81338.1"/>
    <property type="molecule type" value="Genomic_DNA"/>
</dbReference>
<dbReference type="Proteomes" id="UP000886724">
    <property type="component" value="Unassembled WGS sequence"/>
</dbReference>
<name>A0A9D1XKT2_9FIRM</name>
<dbReference type="Pfam" id="PF03729">
    <property type="entry name" value="DUF308"/>
    <property type="match status" value="1"/>
</dbReference>
<feature type="transmembrane region" description="Helical" evidence="1">
    <location>
        <begin position="9"/>
        <end position="27"/>
    </location>
</feature>
<feature type="transmembrane region" description="Helical" evidence="1">
    <location>
        <begin position="69"/>
        <end position="86"/>
    </location>
</feature>
<keyword evidence="1" id="KW-0472">Membrane</keyword>